<reference evidence="1 2" key="1">
    <citation type="submission" date="2019-02" db="EMBL/GenBank/DDBJ databases">
        <title>Opniocepnalus argus genome.</title>
        <authorList>
            <person name="Zhou C."/>
            <person name="Xiao S."/>
        </authorList>
    </citation>
    <scope>NUCLEOTIDE SEQUENCE [LARGE SCALE GENOMIC DNA]</scope>
    <source>
        <strain evidence="1">OARG1902GOOAL</strain>
        <tissue evidence="1">Muscle</tissue>
    </source>
</reference>
<evidence type="ECO:0000313" key="2">
    <source>
        <dbReference type="Proteomes" id="UP000503349"/>
    </source>
</evidence>
<dbReference type="EMBL" id="CM015712">
    <property type="protein sequence ID" value="KAF3707949.1"/>
    <property type="molecule type" value="Genomic_DNA"/>
</dbReference>
<sequence length="54" mass="6056">MKSQTHKHTHSHLETPSEMGELCRRMIPLICLCFGPDQLPVSNCSSSELQDSSQ</sequence>
<dbReference type="AlphaFoldDB" id="A0A6G1R084"/>
<accession>A0A6G1R084</accession>
<keyword evidence="2" id="KW-1185">Reference proteome</keyword>
<dbReference type="Proteomes" id="UP000503349">
    <property type="component" value="Chromosome 1"/>
</dbReference>
<name>A0A6G1R084_CHAAH</name>
<proteinExistence type="predicted"/>
<organism evidence="1 2">
    <name type="scientific">Channa argus</name>
    <name type="common">Northern snakehead</name>
    <name type="synonym">Ophicephalus argus</name>
    <dbReference type="NCBI Taxonomy" id="215402"/>
    <lineage>
        <taxon>Eukaryota</taxon>
        <taxon>Metazoa</taxon>
        <taxon>Chordata</taxon>
        <taxon>Craniata</taxon>
        <taxon>Vertebrata</taxon>
        <taxon>Euteleostomi</taxon>
        <taxon>Actinopterygii</taxon>
        <taxon>Neopterygii</taxon>
        <taxon>Teleostei</taxon>
        <taxon>Neoteleostei</taxon>
        <taxon>Acanthomorphata</taxon>
        <taxon>Anabantaria</taxon>
        <taxon>Anabantiformes</taxon>
        <taxon>Channoidei</taxon>
        <taxon>Channidae</taxon>
        <taxon>Channa</taxon>
    </lineage>
</organism>
<evidence type="ECO:0000313" key="1">
    <source>
        <dbReference type="EMBL" id="KAF3707949.1"/>
    </source>
</evidence>
<gene>
    <name evidence="1" type="ORF">EXN66_Car001122</name>
</gene>
<reference evidence="2" key="2">
    <citation type="submission" date="2019-02" db="EMBL/GenBank/DDBJ databases">
        <title>Opniocepnalus argus Var Kimnra genome.</title>
        <authorList>
            <person name="Zhou C."/>
            <person name="Xiao S."/>
        </authorList>
    </citation>
    <scope>NUCLEOTIDE SEQUENCE [LARGE SCALE GENOMIC DNA]</scope>
</reference>
<protein>
    <submittedName>
        <fullName evidence="1">Uncharacterized protein</fullName>
    </submittedName>
</protein>